<dbReference type="STRING" id="1852522.SAMN06295960_2052"/>
<protein>
    <submittedName>
        <fullName evidence="2">Vancomycin resistance protein YoaR, contains peptidoglycan-binding and VanW domains</fullName>
    </submittedName>
</protein>
<evidence type="ECO:0000313" key="3">
    <source>
        <dbReference type="Proteomes" id="UP000193834"/>
    </source>
</evidence>
<name>A0A1X7K4G4_9BACL</name>
<dbReference type="InterPro" id="IPR022029">
    <property type="entry name" value="YoaR-like_PG-bd"/>
</dbReference>
<proteinExistence type="predicted"/>
<dbReference type="PANTHER" id="PTHR35788:SF1">
    <property type="entry name" value="EXPORTED PROTEIN"/>
    <property type="match status" value="1"/>
</dbReference>
<organism evidence="2 3">
    <name type="scientific">Paenibacillus aquistagni</name>
    <dbReference type="NCBI Taxonomy" id="1852522"/>
    <lineage>
        <taxon>Bacteria</taxon>
        <taxon>Bacillati</taxon>
        <taxon>Bacillota</taxon>
        <taxon>Bacilli</taxon>
        <taxon>Bacillales</taxon>
        <taxon>Paenibacillaceae</taxon>
        <taxon>Paenibacillus</taxon>
    </lineage>
</organism>
<dbReference type="Proteomes" id="UP000193834">
    <property type="component" value="Unassembled WGS sequence"/>
</dbReference>
<dbReference type="EMBL" id="FXAZ01000002">
    <property type="protein sequence ID" value="SMG35790.1"/>
    <property type="molecule type" value="Genomic_DNA"/>
</dbReference>
<keyword evidence="3" id="KW-1185">Reference proteome</keyword>
<dbReference type="InterPro" id="IPR007391">
    <property type="entry name" value="Vancomycin_resist_VanW"/>
</dbReference>
<gene>
    <name evidence="2" type="ORF">SAMN06295960_2052</name>
</gene>
<dbReference type="RefSeq" id="WP_085494271.1">
    <property type="nucleotide sequence ID" value="NZ_FXAZ01000002.1"/>
</dbReference>
<dbReference type="Pfam" id="PF12229">
    <property type="entry name" value="PG_binding_4"/>
    <property type="match status" value="1"/>
</dbReference>
<reference evidence="2 3" key="1">
    <citation type="submission" date="2017-04" db="EMBL/GenBank/DDBJ databases">
        <authorList>
            <person name="Afonso C.L."/>
            <person name="Miller P.J."/>
            <person name="Scott M.A."/>
            <person name="Spackman E."/>
            <person name="Goraichik I."/>
            <person name="Dimitrov K.M."/>
            <person name="Suarez D.L."/>
            <person name="Swayne D.E."/>
        </authorList>
    </citation>
    <scope>NUCLEOTIDE SEQUENCE [LARGE SCALE GENOMIC DNA]</scope>
    <source>
        <strain evidence="2 3">11</strain>
    </source>
</reference>
<dbReference type="AlphaFoldDB" id="A0A1X7K4G4"/>
<sequence>MAWKWLLTMLLLLPAKDYHLDTLTIEHQGGVIAHLTDKEYIYPLPSIPLINEDKLLKLMDEVEAKIEKKPVNATLNSAGQIVPEKTGIKLDRKAFKQDFYRYVYEHHAASLEVPIIRIYPRVDSELLSSIKGKVIGAYVTYYNSRNHNRSENIALAAQTINNVVVFPGERFSFNQVVGRRTKEKGYQRAPVIVRGEMFEDIGGGICQVSSTLFNAVDRAGLKIVERYTHSRRVPYVPSGRDATVSWYGPDFVFNNPYREPILIRAFAHGGQMSVAIYSSEHIEYQKREVPSASKELPEEIRVEDINVNGR</sequence>
<dbReference type="InterPro" id="IPR052913">
    <property type="entry name" value="Glycopeptide_resist_protein"/>
</dbReference>
<evidence type="ECO:0000259" key="1">
    <source>
        <dbReference type="Pfam" id="PF12229"/>
    </source>
</evidence>
<feature type="domain" description="YoaR-like putative peptidoglycan binding" evidence="1">
    <location>
        <begin position="50"/>
        <end position="100"/>
    </location>
</feature>
<dbReference type="Pfam" id="PF04294">
    <property type="entry name" value="VanW"/>
    <property type="match status" value="1"/>
</dbReference>
<dbReference type="PANTHER" id="PTHR35788">
    <property type="entry name" value="EXPORTED PROTEIN-RELATED"/>
    <property type="match status" value="1"/>
</dbReference>
<dbReference type="OrthoDB" id="9813301at2"/>
<evidence type="ECO:0000313" key="2">
    <source>
        <dbReference type="EMBL" id="SMG35790.1"/>
    </source>
</evidence>
<accession>A0A1X7K4G4</accession>